<accession>A0A1J7IKQ4</accession>
<reference evidence="1 2" key="1">
    <citation type="submission" date="2016-10" db="EMBL/GenBank/DDBJ databases">
        <title>Draft genome sequence of Coniochaeta ligniaria NRRL30616, a lignocellulolytic fungus for bioabatement of inhibitors in plant biomass hydrolysates.</title>
        <authorList>
            <consortium name="DOE Joint Genome Institute"/>
            <person name="Jimenez D.J."/>
            <person name="Hector R.E."/>
            <person name="Riley R."/>
            <person name="Sun H."/>
            <person name="Grigoriev I.V."/>
            <person name="Van Elsas J.D."/>
            <person name="Nichols N.N."/>
        </authorList>
    </citation>
    <scope>NUCLEOTIDE SEQUENCE [LARGE SCALE GENOMIC DNA]</scope>
    <source>
        <strain evidence="1 2">NRRL 30616</strain>
    </source>
</reference>
<protein>
    <submittedName>
        <fullName evidence="1">Uncharacterized protein</fullName>
    </submittedName>
</protein>
<dbReference type="EMBL" id="KV875099">
    <property type="protein sequence ID" value="OIW27867.1"/>
    <property type="molecule type" value="Genomic_DNA"/>
</dbReference>
<dbReference type="Proteomes" id="UP000182658">
    <property type="component" value="Unassembled WGS sequence"/>
</dbReference>
<name>A0A1J7IKQ4_9PEZI</name>
<proteinExistence type="predicted"/>
<organism evidence="1 2">
    <name type="scientific">Coniochaeta ligniaria NRRL 30616</name>
    <dbReference type="NCBI Taxonomy" id="1408157"/>
    <lineage>
        <taxon>Eukaryota</taxon>
        <taxon>Fungi</taxon>
        <taxon>Dikarya</taxon>
        <taxon>Ascomycota</taxon>
        <taxon>Pezizomycotina</taxon>
        <taxon>Sordariomycetes</taxon>
        <taxon>Sordariomycetidae</taxon>
        <taxon>Coniochaetales</taxon>
        <taxon>Coniochaetaceae</taxon>
        <taxon>Coniochaeta</taxon>
    </lineage>
</organism>
<gene>
    <name evidence="1" type="ORF">CONLIGDRAFT_453315</name>
</gene>
<sequence>MPHPSHVDMSTTSLFRFDLSVTLPMARPAAFVQRQLTTEGLQRRGGLMECSIMLTASSECNGDDPGSGHLDSTCRLIDRNWKVTSFVRHLYDSPSDSHAHSLGEYPAASLVRFARSPGRRGVTKVGELSVQYKIRLSLILIGHLLCRRLFEHQYLVTSRVLLLSMLTRDYSEGELEKHASQANGSENRQHPLSLLFFSPSCENEGLTWWHLPLQIT</sequence>
<dbReference type="InParanoid" id="A0A1J7IKQ4"/>
<evidence type="ECO:0000313" key="1">
    <source>
        <dbReference type="EMBL" id="OIW27867.1"/>
    </source>
</evidence>
<evidence type="ECO:0000313" key="2">
    <source>
        <dbReference type="Proteomes" id="UP000182658"/>
    </source>
</evidence>
<keyword evidence="2" id="KW-1185">Reference proteome</keyword>
<dbReference type="AlphaFoldDB" id="A0A1J7IKQ4"/>